<keyword evidence="2" id="KW-1003">Cell membrane</keyword>
<keyword evidence="4 6" id="KW-1133">Transmembrane helix</keyword>
<dbReference type="PANTHER" id="PTHR30213:SF0">
    <property type="entry name" value="UPF0761 MEMBRANE PROTEIN YIHY"/>
    <property type="match status" value="1"/>
</dbReference>
<evidence type="ECO:0000256" key="6">
    <source>
        <dbReference type="SAM" id="Phobius"/>
    </source>
</evidence>
<dbReference type="InterPro" id="IPR017039">
    <property type="entry name" value="Virul_fac_BrkB"/>
</dbReference>
<dbReference type="RefSeq" id="WP_244711425.1">
    <property type="nucleotide sequence ID" value="NZ_CP095073.1"/>
</dbReference>
<accession>A0ABY4EN27</accession>
<evidence type="ECO:0000256" key="4">
    <source>
        <dbReference type="ARBA" id="ARBA00022989"/>
    </source>
</evidence>
<protein>
    <submittedName>
        <fullName evidence="7">YihY/virulence factor BrkB family protein</fullName>
    </submittedName>
</protein>
<feature type="transmembrane region" description="Helical" evidence="6">
    <location>
        <begin position="127"/>
        <end position="153"/>
    </location>
</feature>
<gene>
    <name evidence="7" type="ORF">MUN89_03425</name>
</gene>
<keyword evidence="8" id="KW-1185">Reference proteome</keyword>
<name>A0ABY4EN27_9BACI</name>
<feature type="transmembrane region" description="Helical" evidence="6">
    <location>
        <begin position="205"/>
        <end position="227"/>
    </location>
</feature>
<dbReference type="PANTHER" id="PTHR30213">
    <property type="entry name" value="INNER MEMBRANE PROTEIN YHJD"/>
    <property type="match status" value="1"/>
</dbReference>
<dbReference type="PIRSF" id="PIRSF035875">
    <property type="entry name" value="RNase_BN"/>
    <property type="match status" value="1"/>
</dbReference>
<organism evidence="7 8">
    <name type="scientific">Halobacillus salinarum</name>
    <dbReference type="NCBI Taxonomy" id="2932257"/>
    <lineage>
        <taxon>Bacteria</taxon>
        <taxon>Bacillati</taxon>
        <taxon>Bacillota</taxon>
        <taxon>Bacilli</taxon>
        <taxon>Bacillales</taxon>
        <taxon>Bacillaceae</taxon>
        <taxon>Halobacillus</taxon>
    </lineage>
</organism>
<reference evidence="7 8" key="1">
    <citation type="submission" date="2022-04" db="EMBL/GenBank/DDBJ databases">
        <title>Halobacillus sp. isolated from saltern.</title>
        <authorList>
            <person name="Won M."/>
            <person name="Lee C.-M."/>
            <person name="Woen H.-Y."/>
            <person name="Kwon S.-W."/>
        </authorList>
    </citation>
    <scope>NUCLEOTIDE SEQUENCE [LARGE SCALE GENOMIC DNA]</scope>
    <source>
        <strain evidence="7 8">SSBR10-3</strain>
    </source>
</reference>
<evidence type="ECO:0000256" key="2">
    <source>
        <dbReference type="ARBA" id="ARBA00022475"/>
    </source>
</evidence>
<dbReference type="EMBL" id="CP095073">
    <property type="protein sequence ID" value="UOQ45017.1"/>
    <property type="molecule type" value="Genomic_DNA"/>
</dbReference>
<evidence type="ECO:0000256" key="5">
    <source>
        <dbReference type="ARBA" id="ARBA00023136"/>
    </source>
</evidence>
<feature type="transmembrane region" description="Helical" evidence="6">
    <location>
        <begin position="239"/>
        <end position="266"/>
    </location>
</feature>
<feature type="transmembrane region" description="Helical" evidence="6">
    <location>
        <begin position="28"/>
        <end position="51"/>
    </location>
</feature>
<feature type="transmembrane region" description="Helical" evidence="6">
    <location>
        <begin position="173"/>
        <end position="193"/>
    </location>
</feature>
<proteinExistence type="predicted"/>
<evidence type="ECO:0000256" key="1">
    <source>
        <dbReference type="ARBA" id="ARBA00004651"/>
    </source>
</evidence>
<evidence type="ECO:0000313" key="7">
    <source>
        <dbReference type="EMBL" id="UOQ45017.1"/>
    </source>
</evidence>
<evidence type="ECO:0000256" key="3">
    <source>
        <dbReference type="ARBA" id="ARBA00022692"/>
    </source>
</evidence>
<dbReference type="Pfam" id="PF03631">
    <property type="entry name" value="Virul_fac_BrkB"/>
    <property type="match status" value="1"/>
</dbReference>
<dbReference type="NCBIfam" id="TIGR00765">
    <property type="entry name" value="yihY_not_rbn"/>
    <property type="match status" value="1"/>
</dbReference>
<keyword evidence="5 6" id="KW-0472">Membrane</keyword>
<comment type="subcellular location">
    <subcellularLocation>
        <location evidence="1">Cell membrane</location>
        <topology evidence="1">Multi-pass membrane protein</topology>
    </subcellularLocation>
</comment>
<sequence>MKKLKQYAKEVGAEFQKDNIPILGAAQAYHYLLAIVPLLILLLSILPYLNIDPETAMDFMKKLLPGDTAEVFRENILSIINKPKGGLLTIGIVGTVWSASNGMNAFIQAVNVTYNVDETRSFIRVRLLSIALTLGMIISIVVALVLPIFGGVLTNFLDSALSLHGNTVVLFQVLRWVISIVVMALILMALYHFAPNKTHPFSHIVPGALITAALWQIISLAFSFYIANFANYSATYGSLGGLIILMLWFFLTGIILMVGAEINVVYHRRKTEREREVA</sequence>
<keyword evidence="3 6" id="KW-0812">Transmembrane</keyword>
<evidence type="ECO:0000313" key="8">
    <source>
        <dbReference type="Proteomes" id="UP000831787"/>
    </source>
</evidence>
<dbReference type="Proteomes" id="UP000831787">
    <property type="component" value="Chromosome"/>
</dbReference>